<dbReference type="GO" id="GO:0003677">
    <property type="term" value="F:DNA binding"/>
    <property type="evidence" value="ECO:0007669"/>
    <property type="project" value="InterPro"/>
</dbReference>
<protein>
    <submittedName>
        <fullName evidence="2">Helix-turn-helix domain protein</fullName>
    </submittedName>
</protein>
<dbReference type="Gene3D" id="1.10.260.40">
    <property type="entry name" value="lambda repressor-like DNA-binding domains"/>
    <property type="match status" value="1"/>
</dbReference>
<organism evidence="2">
    <name type="scientific">Siphoviridae sp. cto3L1</name>
    <dbReference type="NCBI Taxonomy" id="2827942"/>
    <lineage>
        <taxon>Viruses</taxon>
        <taxon>Duplodnaviria</taxon>
        <taxon>Heunggongvirae</taxon>
        <taxon>Uroviricota</taxon>
        <taxon>Caudoviricetes</taxon>
    </lineage>
</organism>
<dbReference type="Pfam" id="PF01381">
    <property type="entry name" value="HTH_3"/>
    <property type="match status" value="1"/>
</dbReference>
<dbReference type="InterPro" id="IPR001387">
    <property type="entry name" value="Cro/C1-type_HTH"/>
</dbReference>
<evidence type="ECO:0000259" key="1">
    <source>
        <dbReference type="PROSITE" id="PS50943"/>
    </source>
</evidence>
<dbReference type="SUPFAM" id="SSF47413">
    <property type="entry name" value="lambda repressor-like DNA-binding domains"/>
    <property type="match status" value="1"/>
</dbReference>
<dbReference type="CDD" id="cd00093">
    <property type="entry name" value="HTH_XRE"/>
    <property type="match status" value="1"/>
</dbReference>
<accession>A0A8S5SRA8</accession>
<dbReference type="SMART" id="SM00530">
    <property type="entry name" value="HTH_XRE"/>
    <property type="match status" value="1"/>
</dbReference>
<dbReference type="PROSITE" id="PS50943">
    <property type="entry name" value="HTH_CROC1"/>
    <property type="match status" value="1"/>
</dbReference>
<sequence length="119" mass="13121">MLLSILERLVSNMTTQESMGLKIKSLREDKKLSQSELAALVGYKDKTAIAKVEAGKVDLPQSKISAFAKALNTTTSYLFSDEVNEEPMTIAAHFGGDEYTEAELDKIKEFAAFVKASRK</sequence>
<feature type="domain" description="HTH cro/C1-type" evidence="1">
    <location>
        <begin position="23"/>
        <end position="78"/>
    </location>
</feature>
<proteinExistence type="predicted"/>
<name>A0A8S5SRA8_9CAUD</name>
<dbReference type="InterPro" id="IPR010982">
    <property type="entry name" value="Lambda_DNA-bd_dom_sf"/>
</dbReference>
<dbReference type="EMBL" id="BK032650">
    <property type="protein sequence ID" value="DAF53231.1"/>
    <property type="molecule type" value="Genomic_DNA"/>
</dbReference>
<evidence type="ECO:0000313" key="2">
    <source>
        <dbReference type="EMBL" id="DAF53231.1"/>
    </source>
</evidence>
<reference evidence="2" key="1">
    <citation type="journal article" date="2021" name="Proc. Natl. Acad. Sci. U.S.A.">
        <title>A Catalog of Tens of Thousands of Viruses from Human Metagenomes Reveals Hidden Associations with Chronic Diseases.</title>
        <authorList>
            <person name="Tisza M.J."/>
            <person name="Buck C.B."/>
        </authorList>
    </citation>
    <scope>NUCLEOTIDE SEQUENCE</scope>
    <source>
        <strain evidence="2">Cto3L1</strain>
    </source>
</reference>